<dbReference type="PROSITE" id="PS51352">
    <property type="entry name" value="THIOREDOXIN_2"/>
    <property type="match status" value="1"/>
</dbReference>
<feature type="chain" id="PRO_5045530998" description="Thiol:disulfide interchange protein" evidence="8">
    <location>
        <begin position="25"/>
        <end position="215"/>
    </location>
</feature>
<name>A0ABU8WPC9_9BURK</name>
<evidence type="ECO:0000256" key="2">
    <source>
        <dbReference type="ARBA" id="ARBA00005791"/>
    </source>
</evidence>
<dbReference type="Proteomes" id="UP001385892">
    <property type="component" value="Unassembled WGS sequence"/>
</dbReference>
<comment type="similarity">
    <text evidence="2">Belongs to the thioredoxin family. DsbA subfamily.</text>
</comment>
<dbReference type="PROSITE" id="PS00194">
    <property type="entry name" value="THIOREDOXIN_1"/>
    <property type="match status" value="1"/>
</dbReference>
<dbReference type="RefSeq" id="WP_340344528.1">
    <property type="nucleotide sequence ID" value="NZ_JBBKZT010000010.1"/>
</dbReference>
<evidence type="ECO:0000256" key="5">
    <source>
        <dbReference type="ARBA" id="ARBA00023157"/>
    </source>
</evidence>
<evidence type="ECO:0000256" key="1">
    <source>
        <dbReference type="ARBA" id="ARBA00004418"/>
    </source>
</evidence>
<dbReference type="Pfam" id="PF01323">
    <property type="entry name" value="DSBA"/>
    <property type="match status" value="1"/>
</dbReference>
<dbReference type="InterPro" id="IPR001853">
    <property type="entry name" value="DSBA-like_thioredoxin_dom"/>
</dbReference>
<dbReference type="InterPro" id="IPR023205">
    <property type="entry name" value="DsbA/DsbL"/>
</dbReference>
<protein>
    <recommendedName>
        <fullName evidence="7">Thiol:disulfide interchange protein</fullName>
    </recommendedName>
</protein>
<gene>
    <name evidence="10" type="ORF">WKW82_22300</name>
</gene>
<keyword evidence="3 8" id="KW-0732">Signal</keyword>
<dbReference type="InterPro" id="IPR013766">
    <property type="entry name" value="Thioredoxin_domain"/>
</dbReference>
<comment type="caution">
    <text evidence="10">The sequence shown here is derived from an EMBL/GenBank/DDBJ whole genome shotgun (WGS) entry which is preliminary data.</text>
</comment>
<keyword evidence="6" id="KW-0676">Redox-active center</keyword>
<dbReference type="InterPro" id="IPR017937">
    <property type="entry name" value="Thioredoxin_CS"/>
</dbReference>
<dbReference type="InterPro" id="IPR036249">
    <property type="entry name" value="Thioredoxin-like_sf"/>
</dbReference>
<dbReference type="InterPro" id="IPR050824">
    <property type="entry name" value="Thiol_disulfide_DsbA"/>
</dbReference>
<keyword evidence="11" id="KW-1185">Reference proteome</keyword>
<evidence type="ECO:0000256" key="6">
    <source>
        <dbReference type="ARBA" id="ARBA00023284"/>
    </source>
</evidence>
<comment type="subcellular location">
    <subcellularLocation>
        <location evidence="1 7">Periplasm</location>
    </subcellularLocation>
</comment>
<evidence type="ECO:0000256" key="3">
    <source>
        <dbReference type="ARBA" id="ARBA00022729"/>
    </source>
</evidence>
<feature type="domain" description="Thioredoxin" evidence="9">
    <location>
        <begin position="20"/>
        <end position="210"/>
    </location>
</feature>
<feature type="signal peptide" evidence="8">
    <location>
        <begin position="1"/>
        <end position="24"/>
    </location>
</feature>
<reference evidence="10 11" key="1">
    <citation type="submission" date="2024-03" db="EMBL/GenBank/DDBJ databases">
        <title>Novel species of the genus Variovorax.</title>
        <authorList>
            <person name="Liu Q."/>
            <person name="Xin Y.-H."/>
        </authorList>
    </citation>
    <scope>NUCLEOTIDE SEQUENCE [LARGE SCALE GENOMIC DNA]</scope>
    <source>
        <strain evidence="10 11">KACC 18900</strain>
    </source>
</reference>
<dbReference type="EMBL" id="JBBKZT010000010">
    <property type="protein sequence ID" value="MEJ8849402.1"/>
    <property type="molecule type" value="Genomic_DNA"/>
</dbReference>
<evidence type="ECO:0000313" key="11">
    <source>
        <dbReference type="Proteomes" id="UP001385892"/>
    </source>
</evidence>
<proteinExistence type="inferred from homology"/>
<sequence>MNRRDFSLAATSLGLLPLASPSHAQAPMFAAGKDYIKLGKPAPVDSPAGKVEVVEFFSYNCPHCAQFEPDLEKWVKKLPPQVAFRRVPVAFVGNDVESKQRLYYTLEAMGKVDEMQMKIFDALHRQRQPVMGDDAILAWVAKQPELDAKKFAEMFKSFSVAGKVKRATQLQNEYQVTGVPAFGVAGRWYVDGELAGNMARVLQITDYLVAEARKG</sequence>
<evidence type="ECO:0000256" key="4">
    <source>
        <dbReference type="ARBA" id="ARBA00022764"/>
    </source>
</evidence>
<dbReference type="PIRSF" id="PIRSF001488">
    <property type="entry name" value="Tdi_protein"/>
    <property type="match status" value="1"/>
</dbReference>
<dbReference type="PANTHER" id="PTHR35891:SF3">
    <property type="entry name" value="THIOL:DISULFIDE INTERCHANGE PROTEIN DSBL"/>
    <property type="match status" value="1"/>
</dbReference>
<evidence type="ECO:0000256" key="8">
    <source>
        <dbReference type="SAM" id="SignalP"/>
    </source>
</evidence>
<evidence type="ECO:0000256" key="7">
    <source>
        <dbReference type="PIRNR" id="PIRNR001488"/>
    </source>
</evidence>
<dbReference type="Gene3D" id="3.40.30.10">
    <property type="entry name" value="Glutaredoxin"/>
    <property type="match status" value="1"/>
</dbReference>
<dbReference type="CDD" id="cd03019">
    <property type="entry name" value="DsbA_DsbA"/>
    <property type="match status" value="1"/>
</dbReference>
<dbReference type="PANTHER" id="PTHR35891">
    <property type="entry name" value="THIOL:DISULFIDE INTERCHANGE PROTEIN DSBA"/>
    <property type="match status" value="1"/>
</dbReference>
<evidence type="ECO:0000313" key="10">
    <source>
        <dbReference type="EMBL" id="MEJ8849402.1"/>
    </source>
</evidence>
<evidence type="ECO:0000259" key="9">
    <source>
        <dbReference type="PROSITE" id="PS51352"/>
    </source>
</evidence>
<dbReference type="SUPFAM" id="SSF52833">
    <property type="entry name" value="Thioredoxin-like"/>
    <property type="match status" value="1"/>
</dbReference>
<accession>A0ABU8WPC9</accession>
<keyword evidence="5 7" id="KW-1015">Disulfide bond</keyword>
<organism evidence="10 11">
    <name type="scientific">Variovorax rhizosphaerae</name>
    <dbReference type="NCBI Taxonomy" id="1836200"/>
    <lineage>
        <taxon>Bacteria</taxon>
        <taxon>Pseudomonadati</taxon>
        <taxon>Pseudomonadota</taxon>
        <taxon>Betaproteobacteria</taxon>
        <taxon>Burkholderiales</taxon>
        <taxon>Comamonadaceae</taxon>
        <taxon>Variovorax</taxon>
    </lineage>
</organism>
<keyword evidence="4 7" id="KW-0574">Periplasm</keyword>